<proteinExistence type="predicted"/>
<accession>A0A543CX52</accession>
<comment type="caution">
    <text evidence="2">The sequence shown here is derived from an EMBL/GenBank/DDBJ whole genome shotgun (WGS) entry which is preliminary data.</text>
</comment>
<name>A0A543CX52_9PSEU</name>
<feature type="region of interest" description="Disordered" evidence="1">
    <location>
        <begin position="1"/>
        <end position="37"/>
    </location>
</feature>
<reference evidence="2 3" key="1">
    <citation type="submission" date="2019-06" db="EMBL/GenBank/DDBJ databases">
        <title>Sequencing the genomes of 1000 actinobacteria strains.</title>
        <authorList>
            <person name="Klenk H.-P."/>
        </authorList>
    </citation>
    <scope>NUCLEOTIDE SEQUENCE [LARGE SCALE GENOMIC DNA]</scope>
    <source>
        <strain evidence="2 3">DSM 45301</strain>
    </source>
</reference>
<dbReference type="EMBL" id="VFPA01000009">
    <property type="protein sequence ID" value="TQM01693.1"/>
    <property type="molecule type" value="Genomic_DNA"/>
</dbReference>
<dbReference type="AlphaFoldDB" id="A0A543CX52"/>
<evidence type="ECO:0000256" key="1">
    <source>
        <dbReference type="SAM" id="MobiDB-lite"/>
    </source>
</evidence>
<dbReference type="Proteomes" id="UP000315677">
    <property type="component" value="Unassembled WGS sequence"/>
</dbReference>
<organism evidence="2 3">
    <name type="scientific">Pseudonocardia kunmingensis</name>
    <dbReference type="NCBI Taxonomy" id="630975"/>
    <lineage>
        <taxon>Bacteria</taxon>
        <taxon>Bacillati</taxon>
        <taxon>Actinomycetota</taxon>
        <taxon>Actinomycetes</taxon>
        <taxon>Pseudonocardiales</taxon>
        <taxon>Pseudonocardiaceae</taxon>
        <taxon>Pseudonocardia</taxon>
    </lineage>
</organism>
<protein>
    <submittedName>
        <fullName evidence="2">Uncharacterized protein</fullName>
    </submittedName>
</protein>
<gene>
    <name evidence="2" type="ORF">FB558_8594</name>
</gene>
<evidence type="ECO:0000313" key="2">
    <source>
        <dbReference type="EMBL" id="TQM01693.1"/>
    </source>
</evidence>
<keyword evidence="3" id="KW-1185">Reference proteome</keyword>
<evidence type="ECO:0000313" key="3">
    <source>
        <dbReference type="Proteomes" id="UP000315677"/>
    </source>
</evidence>
<sequence>MARPGNRIRSDHGGPSPDRSTGAAWQPHDTSAAAAGAAATVEAATAAAADKTECPAPIPGDPVASLSQLMDLLAWYDGDARMRYDGTAAGARHDNGRRAGLAAFAALAFAVRAGLLSPRNDEAPATAIGDLLADLRHLADSLGLDYADLDTRGEDHYRHELRG</sequence>